<name>A0AAU8CE96_9EURY</name>
<evidence type="ECO:0000256" key="1">
    <source>
        <dbReference type="SAM" id="MobiDB-lite"/>
    </source>
</evidence>
<dbReference type="AlphaFoldDB" id="A0AAU8CE96"/>
<feature type="region of interest" description="Disordered" evidence="1">
    <location>
        <begin position="1"/>
        <end position="27"/>
    </location>
</feature>
<proteinExistence type="predicted"/>
<sequence>MPRKSKREIEQSLENLEPEREEWPTDADPFVLREMAGGEWDPIPREVLAESWRNALEPVDDDTEE</sequence>
<gene>
    <name evidence="2" type="ORF">ABSL23_03090</name>
</gene>
<evidence type="ECO:0000313" key="2">
    <source>
        <dbReference type="EMBL" id="XCF17012.1"/>
    </source>
</evidence>
<dbReference type="EMBL" id="CP159204">
    <property type="protein sequence ID" value="XCF17012.1"/>
    <property type="molecule type" value="Genomic_DNA"/>
</dbReference>
<protein>
    <submittedName>
        <fullName evidence="2">Uncharacterized protein</fullName>
    </submittedName>
</protein>
<accession>A0AAU8CE96</accession>
<dbReference type="KEGG" id="hanx:ABSL23_03090"/>
<reference evidence="2" key="1">
    <citation type="submission" date="2024-06" db="EMBL/GenBank/DDBJ databases">
        <title>Genome Sequence of an extremely halophilic archaeon isolated from Permian era halite, Salado Formation, Carlsbad, New Mexico: Halobacterium sp. strain NMX12-1.</title>
        <authorList>
            <person name="Sotoa L."/>
            <person name="DasSarma P."/>
            <person name="Anton B.P."/>
            <person name="Vincze T."/>
            <person name="Verma I."/>
            <person name="Eralp B."/>
            <person name="Powers D.W."/>
            <person name="Dozier B.L."/>
            <person name="Roberts R.J."/>
            <person name="DasSarma S."/>
        </authorList>
    </citation>
    <scope>NUCLEOTIDE SEQUENCE</scope>
    <source>
        <strain evidence="2">NMX12-1</strain>
    </source>
</reference>
<organism evidence="2">
    <name type="scientific">Halobacterium sp. NMX12-1</name>
    <dbReference type="NCBI Taxonomy" id="3166650"/>
    <lineage>
        <taxon>Archaea</taxon>
        <taxon>Methanobacteriati</taxon>
        <taxon>Methanobacteriota</taxon>
        <taxon>Stenosarchaea group</taxon>
        <taxon>Halobacteria</taxon>
        <taxon>Halobacteriales</taxon>
        <taxon>Halobacteriaceae</taxon>
        <taxon>Halobacterium</taxon>
    </lineage>
</organism>